<feature type="transmembrane region" description="Helical" evidence="7">
    <location>
        <begin position="213"/>
        <end position="233"/>
    </location>
</feature>
<dbReference type="PANTHER" id="PTHR30043:SF1">
    <property type="entry name" value="ABC TRANSPORT SYSTEM PERMEASE PROTEIN P69"/>
    <property type="match status" value="1"/>
</dbReference>
<keyword evidence="6 7" id="KW-0472">Membrane</keyword>
<feature type="transmembrane region" description="Helical" evidence="7">
    <location>
        <begin position="86"/>
        <end position="106"/>
    </location>
</feature>
<dbReference type="SUPFAM" id="SSF161098">
    <property type="entry name" value="MetI-like"/>
    <property type="match status" value="1"/>
</dbReference>
<dbReference type="Proteomes" id="UP001235840">
    <property type="component" value="Unassembled WGS sequence"/>
</dbReference>
<evidence type="ECO:0000256" key="2">
    <source>
        <dbReference type="ARBA" id="ARBA00022448"/>
    </source>
</evidence>
<reference evidence="9 10" key="1">
    <citation type="submission" date="2023-07" db="EMBL/GenBank/DDBJ databases">
        <title>Genomic Encyclopedia of Type Strains, Phase IV (KMG-IV): sequencing the most valuable type-strain genomes for metagenomic binning, comparative biology and taxonomic classification.</title>
        <authorList>
            <person name="Goeker M."/>
        </authorList>
    </citation>
    <scope>NUCLEOTIDE SEQUENCE [LARGE SCALE GENOMIC DNA]</scope>
    <source>
        <strain evidence="9 10">DSM 12751</strain>
    </source>
</reference>
<evidence type="ECO:0000256" key="5">
    <source>
        <dbReference type="ARBA" id="ARBA00022989"/>
    </source>
</evidence>
<dbReference type="Gene3D" id="1.10.3720.10">
    <property type="entry name" value="MetI-like"/>
    <property type="match status" value="1"/>
</dbReference>
<evidence type="ECO:0000256" key="3">
    <source>
        <dbReference type="ARBA" id="ARBA00022475"/>
    </source>
</evidence>
<evidence type="ECO:0000313" key="10">
    <source>
        <dbReference type="Proteomes" id="UP001235840"/>
    </source>
</evidence>
<dbReference type="PROSITE" id="PS50928">
    <property type="entry name" value="ABC_TM1"/>
    <property type="match status" value="1"/>
</dbReference>
<dbReference type="InterPro" id="IPR000515">
    <property type="entry name" value="MetI-like"/>
</dbReference>
<keyword evidence="10" id="KW-1185">Reference proteome</keyword>
<organism evidence="9 10">
    <name type="scientific">Caldalkalibacillus horti</name>
    <dbReference type="NCBI Taxonomy" id="77523"/>
    <lineage>
        <taxon>Bacteria</taxon>
        <taxon>Bacillati</taxon>
        <taxon>Bacillota</taxon>
        <taxon>Bacilli</taxon>
        <taxon>Bacillales</taxon>
        <taxon>Bacillaceae</taxon>
        <taxon>Caldalkalibacillus</taxon>
    </lineage>
</organism>
<feature type="transmembrane region" description="Helical" evidence="7">
    <location>
        <begin position="24"/>
        <end position="43"/>
    </location>
</feature>
<name>A0ABT9W3T3_9BACI</name>
<evidence type="ECO:0000256" key="1">
    <source>
        <dbReference type="ARBA" id="ARBA00004651"/>
    </source>
</evidence>
<feature type="transmembrane region" description="Helical" evidence="7">
    <location>
        <begin position="132"/>
        <end position="156"/>
    </location>
</feature>
<dbReference type="RefSeq" id="WP_307396974.1">
    <property type="nucleotide sequence ID" value="NZ_BAAADK010000049.1"/>
</dbReference>
<evidence type="ECO:0000256" key="7">
    <source>
        <dbReference type="RuleBase" id="RU363032"/>
    </source>
</evidence>
<feature type="domain" description="ABC transmembrane type-1" evidence="8">
    <location>
        <begin position="80"/>
        <end position="263"/>
    </location>
</feature>
<dbReference type="NCBIfam" id="TIGR01097">
    <property type="entry name" value="PhnE"/>
    <property type="match status" value="1"/>
</dbReference>
<evidence type="ECO:0000256" key="4">
    <source>
        <dbReference type="ARBA" id="ARBA00022692"/>
    </source>
</evidence>
<feature type="transmembrane region" description="Helical" evidence="7">
    <location>
        <begin position="239"/>
        <end position="262"/>
    </location>
</feature>
<sequence length="271" mass="29684">MSKHSNSHNSLDKIPIVAPKAKRTLFIILTVVIGLYVISAIFTEAYPDKIVTGLPIAVQFVVQDLFPPNLSYYKTVFTRVLETWNIALLSTTLAVIFCLPFSFLAASNINRSKTLYNVVRFFLNVLRTIPELIMAVILVGIVGIGALPGIGALFIFSLGILAKLISETIEAIDPGPLEAIKATGGNTLQVIWYGVMPQILPHYASYSLYVLEINVRASVVLGFVGAGGVGLILKQQLSLFNYGNVSMIILITFVVVTIIDFISNRLRERLV</sequence>
<proteinExistence type="inferred from homology"/>
<gene>
    <name evidence="9" type="ORF">J2S11_003709</name>
</gene>
<dbReference type="PANTHER" id="PTHR30043">
    <property type="entry name" value="PHOSPHONATES TRANSPORT SYSTEM PERMEASE PROTEIN"/>
    <property type="match status" value="1"/>
</dbReference>
<keyword evidence="3" id="KW-1003">Cell membrane</keyword>
<comment type="similarity">
    <text evidence="7">Belongs to the binding-protein-dependent transport system permease family.</text>
</comment>
<evidence type="ECO:0000256" key="6">
    <source>
        <dbReference type="ARBA" id="ARBA00023136"/>
    </source>
</evidence>
<keyword evidence="2 7" id="KW-0813">Transport</keyword>
<comment type="subcellular location">
    <subcellularLocation>
        <location evidence="1 7">Cell membrane</location>
        <topology evidence="1 7">Multi-pass membrane protein</topology>
    </subcellularLocation>
</comment>
<accession>A0ABT9W3T3</accession>
<protein>
    <submittedName>
        <fullName evidence="9">Phosphonate transport system permease protein</fullName>
    </submittedName>
</protein>
<keyword evidence="5 7" id="KW-1133">Transmembrane helix</keyword>
<dbReference type="Pfam" id="PF00528">
    <property type="entry name" value="BPD_transp_1"/>
    <property type="match status" value="1"/>
</dbReference>
<dbReference type="CDD" id="cd06261">
    <property type="entry name" value="TM_PBP2"/>
    <property type="match status" value="1"/>
</dbReference>
<dbReference type="InterPro" id="IPR035906">
    <property type="entry name" value="MetI-like_sf"/>
</dbReference>
<evidence type="ECO:0000259" key="8">
    <source>
        <dbReference type="PROSITE" id="PS50928"/>
    </source>
</evidence>
<dbReference type="EMBL" id="JAUSTY010000020">
    <property type="protein sequence ID" value="MDQ0167780.1"/>
    <property type="molecule type" value="Genomic_DNA"/>
</dbReference>
<dbReference type="InterPro" id="IPR005769">
    <property type="entry name" value="PhnE/PtxC"/>
</dbReference>
<comment type="caution">
    <text evidence="9">The sequence shown here is derived from an EMBL/GenBank/DDBJ whole genome shotgun (WGS) entry which is preliminary data.</text>
</comment>
<keyword evidence="4 7" id="KW-0812">Transmembrane</keyword>
<evidence type="ECO:0000313" key="9">
    <source>
        <dbReference type="EMBL" id="MDQ0167780.1"/>
    </source>
</evidence>